<protein>
    <submittedName>
        <fullName evidence="1">Uncharacterized protein</fullName>
    </submittedName>
</protein>
<dbReference type="RefSeq" id="WP_173139162.1">
    <property type="nucleotide sequence ID" value="NZ_JABMKX010000018.1"/>
</dbReference>
<accession>A0ABX2DVK3</accession>
<sequence length="262" mass="28066">MKELLELRLEVLPGLIKATGSLGSPASAGADRVNGKAGATTEKQVHREVLTLHLPQWLPARKNEVLLQLSAHPGELYDLLQGSLNGGLARLDVLPADAELEQAADEQGTGLLPAGEVLLRIRQQLAKEPLLAFALRGLSKEELLTGVFALWAEQENERIEEEGAPAPVSLASELARLERKGPAVSSGEWLAEAAAEGSLHQPGPLFHEISSRPFPAMPEVIEPEEDWSALLPQTPKAREGLALLMRRVSEAAAARAAGLNKL</sequence>
<keyword evidence="2" id="KW-1185">Reference proteome</keyword>
<name>A0ABX2DVK3_9BACL</name>
<gene>
    <name evidence="1" type="ORF">HQN87_25760</name>
</gene>
<dbReference type="Proteomes" id="UP000711047">
    <property type="component" value="Unassembled WGS sequence"/>
</dbReference>
<comment type="caution">
    <text evidence="1">The sequence shown here is derived from an EMBL/GenBank/DDBJ whole genome shotgun (WGS) entry which is preliminary data.</text>
</comment>
<evidence type="ECO:0000313" key="1">
    <source>
        <dbReference type="EMBL" id="NQX48731.1"/>
    </source>
</evidence>
<proteinExistence type="predicted"/>
<dbReference type="EMBL" id="JABMKX010000018">
    <property type="protein sequence ID" value="NQX48731.1"/>
    <property type="molecule type" value="Genomic_DNA"/>
</dbReference>
<reference evidence="1 2" key="1">
    <citation type="submission" date="2020-05" db="EMBL/GenBank/DDBJ databases">
        <title>Paenibacillus glebae, sp. nov., Paenibacillus humi sp. nov., Paenibacillus pedi sp. nov., Paenibacillus terrestris sp. nov. and Paenibacillus terricola sp. nov., isolated from a forest top soil sample.</title>
        <authorList>
            <person name="Qi S."/>
            <person name="Carlier A."/>
            <person name="Cnockaert M."/>
            <person name="Vandamme P."/>
        </authorList>
    </citation>
    <scope>NUCLEOTIDE SEQUENCE [LARGE SCALE GENOMIC DNA]</scope>
    <source>
        <strain evidence="1 2">LMG 29502</strain>
    </source>
</reference>
<organism evidence="1 2">
    <name type="scientific">Paenibacillus tritici</name>
    <dbReference type="NCBI Taxonomy" id="1873425"/>
    <lineage>
        <taxon>Bacteria</taxon>
        <taxon>Bacillati</taxon>
        <taxon>Bacillota</taxon>
        <taxon>Bacilli</taxon>
        <taxon>Bacillales</taxon>
        <taxon>Paenibacillaceae</taxon>
        <taxon>Paenibacillus</taxon>
    </lineage>
</organism>
<evidence type="ECO:0000313" key="2">
    <source>
        <dbReference type="Proteomes" id="UP000711047"/>
    </source>
</evidence>